<dbReference type="EMBL" id="BAOP01000018">
    <property type="protein sequence ID" value="GAC80477.1"/>
    <property type="molecule type" value="Genomic_DNA"/>
</dbReference>
<comment type="caution">
    <text evidence="2">The sequence shown here is derived from an EMBL/GenBank/DDBJ whole genome shotgun (WGS) entry which is preliminary data.</text>
</comment>
<keyword evidence="1" id="KW-0812">Transmembrane</keyword>
<accession>M3UXI8</accession>
<evidence type="ECO:0000313" key="2">
    <source>
        <dbReference type="EMBL" id="GAC80477.1"/>
    </source>
</evidence>
<name>M3UXI8_GORML</name>
<proteinExistence type="predicted"/>
<evidence type="ECO:0000256" key="1">
    <source>
        <dbReference type="SAM" id="Phobius"/>
    </source>
</evidence>
<keyword evidence="1" id="KW-1133">Transmembrane helix</keyword>
<feature type="transmembrane region" description="Helical" evidence="1">
    <location>
        <begin position="24"/>
        <end position="43"/>
    </location>
</feature>
<sequence>MSAKQPDSTDVPAEEQAPKTWRDALPFIIAFVVVLLAVGFIGIRHWTNPAEERLTDSAQVQNVVNDMYTARNSLDYEKYRSTQCEKNLSDAAFPKSLDFANQNRAERDRDGKLIVPNMDVEVAGDRAAVTVTEKRENKGVETKTELTVIKQGDEWKVCAA</sequence>
<dbReference type="OrthoDB" id="4427703at2"/>
<protein>
    <submittedName>
        <fullName evidence="2">Uncharacterized protein</fullName>
    </submittedName>
</protein>
<dbReference type="STRING" id="410332.SAMN04488550_3951"/>
<reference evidence="2 3" key="1">
    <citation type="submission" date="2013-02" db="EMBL/GenBank/DDBJ databases">
        <title>Whole genome shotgun sequence of Gordonia malaquae NBRC 108250.</title>
        <authorList>
            <person name="Yoshida I."/>
            <person name="Hosoyama A."/>
            <person name="Tsuchikane K."/>
            <person name="Ando Y."/>
            <person name="Baba S."/>
            <person name="Ohji S."/>
            <person name="Hamada M."/>
            <person name="Tamura T."/>
            <person name="Yamazoe A."/>
            <person name="Yamazaki S."/>
            <person name="Fujita N."/>
        </authorList>
    </citation>
    <scope>NUCLEOTIDE SEQUENCE [LARGE SCALE GENOMIC DNA]</scope>
    <source>
        <strain evidence="2 3">NBRC 108250</strain>
    </source>
</reference>
<gene>
    <name evidence="2" type="ORF">GM1_018_00400</name>
</gene>
<evidence type="ECO:0000313" key="3">
    <source>
        <dbReference type="Proteomes" id="UP000035009"/>
    </source>
</evidence>
<dbReference type="eggNOG" id="ENOG5033VMK">
    <property type="taxonomic scope" value="Bacteria"/>
</dbReference>
<keyword evidence="1" id="KW-0472">Membrane</keyword>
<organism evidence="2 3">
    <name type="scientific">Gordonia malaquae NBRC 108250</name>
    <dbReference type="NCBI Taxonomy" id="1223542"/>
    <lineage>
        <taxon>Bacteria</taxon>
        <taxon>Bacillati</taxon>
        <taxon>Actinomycetota</taxon>
        <taxon>Actinomycetes</taxon>
        <taxon>Mycobacteriales</taxon>
        <taxon>Gordoniaceae</taxon>
        <taxon>Gordonia</taxon>
    </lineage>
</organism>
<dbReference type="RefSeq" id="WP_008379526.1">
    <property type="nucleotide sequence ID" value="NZ_BAOP01000018.1"/>
</dbReference>
<dbReference type="Proteomes" id="UP000035009">
    <property type="component" value="Unassembled WGS sequence"/>
</dbReference>
<dbReference type="AlphaFoldDB" id="M3UXI8"/>
<keyword evidence="3" id="KW-1185">Reference proteome</keyword>